<dbReference type="PANTHER" id="PTHR10819:SF3">
    <property type="entry name" value="PHOSPHOTRIESTERASE-RELATED PROTEIN"/>
    <property type="match status" value="1"/>
</dbReference>
<dbReference type="SUPFAM" id="SSF51556">
    <property type="entry name" value="Metallo-dependent hydrolases"/>
    <property type="match status" value="1"/>
</dbReference>
<accession>A0A0M7EYB9</accession>
<evidence type="ECO:0000313" key="7">
    <source>
        <dbReference type="Proteomes" id="UP000092950"/>
    </source>
</evidence>
<dbReference type="EMBL" id="CP016440">
    <property type="protein sequence ID" value="ANY17543.1"/>
    <property type="molecule type" value="Genomic_DNA"/>
</dbReference>
<evidence type="ECO:0000313" key="4">
    <source>
        <dbReference type="EMBL" id="ANY17543.1"/>
    </source>
</evidence>
<sequence length="344" mass="37907">MAIVRTVTGDIDPSSLGRTLTHEHLLYSTPGSEVDHRCAFDLAETTERIAAELGAAVRDYGFTSMVDLTPCEVGRHPQLMHDVAVKSGCNIIGTTGFFPEHLGLPYWWRTQSIEEFAEFFIRDITEGMVFAGTKTGIKAGIIKVATGMDSVNPRPSPVGPSGRRVGKFEERAIRGAGRAQKALGCCVNTHTDPTDYTVGNPGIDQIELMAEEGADPGKIIIGHAFVNGSLQQIKDICDRGATVQIDHMGIPWRHGNTDELDEKLANLMCELASGGYLDRMVITYDRWFFNPRGGATELNPQLLNEKVEMGYLYTDFLPRLEKKGFRSADLDTMLVDNPKRLLAF</sequence>
<dbReference type="InterPro" id="IPR032466">
    <property type="entry name" value="Metal_Hydrolase"/>
</dbReference>
<dbReference type="EMBL" id="CYTV01000004">
    <property type="protein sequence ID" value="CUI73582.1"/>
    <property type="molecule type" value="Genomic_DNA"/>
</dbReference>
<organism evidence="5 6">
    <name type="scientific">Bordetella pseudohinzii</name>
    <dbReference type="NCBI Taxonomy" id="1331258"/>
    <lineage>
        <taxon>Bacteria</taxon>
        <taxon>Pseudomonadati</taxon>
        <taxon>Pseudomonadota</taxon>
        <taxon>Betaproteobacteria</taxon>
        <taxon>Burkholderiales</taxon>
        <taxon>Alcaligenaceae</taxon>
        <taxon>Bordetella</taxon>
    </lineage>
</organism>
<comment type="similarity">
    <text evidence="3">Belongs to the metallo-dependent hydrolases superfamily. Phosphotriesterase family.</text>
</comment>
<keyword evidence="7" id="KW-1185">Reference proteome</keyword>
<reference evidence="5 6" key="1">
    <citation type="submission" date="2015-09" db="EMBL/GenBank/DDBJ databases">
        <authorList>
            <person name="Jackson K.R."/>
            <person name="Lunt B.L."/>
            <person name="Fisher J.N.B."/>
            <person name="Gardner A.V."/>
            <person name="Bailey M.E."/>
            <person name="Deus L.M."/>
            <person name="Earl A.S."/>
            <person name="Gibby P.D."/>
            <person name="Hartmann K.A."/>
            <person name="Liu J.E."/>
            <person name="Manci A.M."/>
            <person name="Nielsen D.A."/>
            <person name="Solomon M.B."/>
            <person name="Breakwell D.P."/>
            <person name="Burnett S.H."/>
            <person name="Grose J.H."/>
        </authorList>
    </citation>
    <scope>NUCLEOTIDE SEQUENCE [LARGE SCALE GENOMIC DNA]</scope>
    <source>
        <strain evidence="5 6">2789STDY5608636</strain>
    </source>
</reference>
<dbReference type="Proteomes" id="UP000092950">
    <property type="component" value="Chromosome"/>
</dbReference>
<dbReference type="KEGG" id="bpdz:BBN53_17665"/>
<evidence type="ECO:0000256" key="1">
    <source>
        <dbReference type="ARBA" id="ARBA00022723"/>
    </source>
</evidence>
<dbReference type="InterPro" id="IPR017947">
    <property type="entry name" value="AryldialkylPase_Zn-BS"/>
</dbReference>
<dbReference type="GO" id="GO:0016788">
    <property type="term" value="F:hydrolase activity, acting on ester bonds"/>
    <property type="evidence" value="ECO:0007669"/>
    <property type="project" value="InterPro"/>
</dbReference>
<dbReference type="RefSeq" id="WP_043213151.1">
    <property type="nucleotide sequence ID" value="NZ_CAJGUP010000078.1"/>
</dbReference>
<dbReference type="PROSITE" id="PS51347">
    <property type="entry name" value="PHOSPHOTRIESTERASE_2"/>
    <property type="match status" value="1"/>
</dbReference>
<gene>
    <name evidence="5" type="primary">php_2</name>
    <name evidence="4" type="ORF">BBN53_17665</name>
    <name evidence="5" type="ORF">ERS370011_01990</name>
</gene>
<dbReference type="AlphaFoldDB" id="A0A0J6C3Y6"/>
<feature type="modified residue" description="N6-carboxylysine" evidence="3">
    <location>
        <position position="143"/>
    </location>
</feature>
<reference evidence="4 7" key="2">
    <citation type="submission" date="2016-07" db="EMBL/GenBank/DDBJ databases">
        <title>Complete genome sequences of Bordetella pseudohinzii.</title>
        <authorList>
            <person name="Spilker T."/>
            <person name="Darrah R."/>
            <person name="LiPuma J.J."/>
        </authorList>
    </citation>
    <scope>NUCLEOTIDE SEQUENCE [LARGE SCALE GENOMIC DNA]</scope>
    <source>
        <strain evidence="4 7">HI4681</strain>
    </source>
</reference>
<dbReference type="Proteomes" id="UP000053096">
    <property type="component" value="Unassembled WGS sequence"/>
</dbReference>
<evidence type="ECO:0000256" key="2">
    <source>
        <dbReference type="ARBA" id="ARBA00022801"/>
    </source>
</evidence>
<dbReference type="GO" id="GO:0008270">
    <property type="term" value="F:zinc ion binding"/>
    <property type="evidence" value="ECO:0007669"/>
    <property type="project" value="InterPro"/>
</dbReference>
<evidence type="ECO:0000313" key="5">
    <source>
        <dbReference type="EMBL" id="CUI73582.1"/>
    </source>
</evidence>
<dbReference type="PROSITE" id="PS01322">
    <property type="entry name" value="PHOSPHOTRIESTERASE_1"/>
    <property type="match status" value="1"/>
</dbReference>
<dbReference type="Gene3D" id="3.20.20.140">
    <property type="entry name" value="Metal-dependent hydrolases"/>
    <property type="match status" value="1"/>
</dbReference>
<evidence type="ECO:0000313" key="6">
    <source>
        <dbReference type="Proteomes" id="UP000053096"/>
    </source>
</evidence>
<dbReference type="InterPro" id="IPR001559">
    <property type="entry name" value="Phosphotriesterase"/>
</dbReference>
<accession>A0A0J6C3Y6</accession>
<dbReference type="PANTHER" id="PTHR10819">
    <property type="entry name" value="PHOSPHOTRIESTERASE-RELATED"/>
    <property type="match status" value="1"/>
</dbReference>
<keyword evidence="2" id="KW-0378">Hydrolase</keyword>
<name>A0A0J6C3Y6_9BORD</name>
<evidence type="ECO:0000256" key="3">
    <source>
        <dbReference type="PROSITE-ProRule" id="PRU00679"/>
    </source>
</evidence>
<proteinExistence type="inferred from homology"/>
<keyword evidence="1" id="KW-0479">Metal-binding</keyword>
<protein>
    <submittedName>
        <fullName evidence="5">Phosphotriesterase homology protein</fullName>
    </submittedName>
</protein>
<dbReference type="Pfam" id="PF02126">
    <property type="entry name" value="PTE"/>
    <property type="match status" value="1"/>
</dbReference>